<dbReference type="Pfam" id="PF02517">
    <property type="entry name" value="Rce1-like"/>
    <property type="match status" value="1"/>
</dbReference>
<dbReference type="Proteomes" id="UP001153069">
    <property type="component" value="Unassembled WGS sequence"/>
</dbReference>
<dbReference type="GO" id="GO:0080120">
    <property type="term" value="P:CAAX-box protein maturation"/>
    <property type="evidence" value="ECO:0007669"/>
    <property type="project" value="UniProtKB-ARBA"/>
</dbReference>
<feature type="transmembrane region" description="Helical" evidence="1">
    <location>
        <begin position="106"/>
        <end position="128"/>
    </location>
</feature>
<sequence>MSFDDTTAFVQPTVSIARSAENNRQGRLLCDQKSRHNNNHNKIDSACNTNNKVMPPTTQQQQADVFFDGRTTFALVGGQSLLILGSIAVAALVGTPRFGLGPGFDLSWSAVGTGVLLTLPLGILAALLDLVEKRFQALKDVTKATQRSVLALLGGEFKPVIALITSLALGCVAGLGEEMLFRGVLQFELSARFGEVLAIGLSSVIFGLLHAVTPSMPFWQL</sequence>
<keyword evidence="3" id="KW-0645">Protease</keyword>
<keyword evidence="1" id="KW-1133">Transmembrane helix</keyword>
<evidence type="ECO:0000313" key="4">
    <source>
        <dbReference type="Proteomes" id="UP001153069"/>
    </source>
</evidence>
<organism evidence="3 4">
    <name type="scientific">Seminavis robusta</name>
    <dbReference type="NCBI Taxonomy" id="568900"/>
    <lineage>
        <taxon>Eukaryota</taxon>
        <taxon>Sar</taxon>
        <taxon>Stramenopiles</taxon>
        <taxon>Ochrophyta</taxon>
        <taxon>Bacillariophyta</taxon>
        <taxon>Bacillariophyceae</taxon>
        <taxon>Bacillariophycidae</taxon>
        <taxon>Naviculales</taxon>
        <taxon>Naviculaceae</taxon>
        <taxon>Seminavis</taxon>
    </lineage>
</organism>
<comment type="caution">
    <text evidence="3">The sequence shown here is derived from an EMBL/GenBank/DDBJ whole genome shotgun (WGS) entry which is preliminary data.</text>
</comment>
<protein>
    <submittedName>
        <fullName evidence="3">CAAX protease self-immunity</fullName>
    </submittedName>
</protein>
<feature type="transmembrane region" description="Helical" evidence="1">
    <location>
        <begin position="196"/>
        <end position="219"/>
    </location>
</feature>
<feature type="transmembrane region" description="Helical" evidence="1">
    <location>
        <begin position="73"/>
        <end position="94"/>
    </location>
</feature>
<keyword evidence="3" id="KW-0378">Hydrolase</keyword>
<dbReference type="GO" id="GO:0006508">
    <property type="term" value="P:proteolysis"/>
    <property type="evidence" value="ECO:0007669"/>
    <property type="project" value="UniProtKB-KW"/>
</dbReference>
<feature type="transmembrane region" description="Helical" evidence="1">
    <location>
        <begin position="149"/>
        <end position="176"/>
    </location>
</feature>
<accession>A0A9N8EZ94</accession>
<name>A0A9N8EZ94_9STRA</name>
<keyword evidence="1" id="KW-0812">Transmembrane</keyword>
<reference evidence="3" key="1">
    <citation type="submission" date="2020-06" db="EMBL/GenBank/DDBJ databases">
        <authorList>
            <consortium name="Plant Systems Biology data submission"/>
        </authorList>
    </citation>
    <scope>NUCLEOTIDE SEQUENCE</scope>
    <source>
        <strain evidence="3">D6</strain>
    </source>
</reference>
<dbReference type="InterPro" id="IPR003675">
    <property type="entry name" value="Rce1/LyrA-like_dom"/>
</dbReference>
<evidence type="ECO:0000256" key="1">
    <source>
        <dbReference type="SAM" id="Phobius"/>
    </source>
</evidence>
<dbReference type="EMBL" id="CAICTM010002194">
    <property type="protein sequence ID" value="CAB9528316.1"/>
    <property type="molecule type" value="Genomic_DNA"/>
</dbReference>
<dbReference type="GO" id="GO:0004175">
    <property type="term" value="F:endopeptidase activity"/>
    <property type="evidence" value="ECO:0007669"/>
    <property type="project" value="UniProtKB-ARBA"/>
</dbReference>
<keyword evidence="1" id="KW-0472">Membrane</keyword>
<evidence type="ECO:0000313" key="3">
    <source>
        <dbReference type="EMBL" id="CAB9528316.1"/>
    </source>
</evidence>
<dbReference type="AlphaFoldDB" id="A0A9N8EZ94"/>
<gene>
    <name evidence="3" type="ORF">SEMRO_2196_G318640.1</name>
</gene>
<feature type="domain" description="CAAX prenyl protease 2/Lysostaphin resistance protein A-like" evidence="2">
    <location>
        <begin position="162"/>
        <end position="213"/>
    </location>
</feature>
<keyword evidence="4" id="KW-1185">Reference proteome</keyword>
<evidence type="ECO:0000259" key="2">
    <source>
        <dbReference type="Pfam" id="PF02517"/>
    </source>
</evidence>
<proteinExistence type="predicted"/>